<dbReference type="Gene3D" id="2.30.40.10">
    <property type="entry name" value="Urease, subunit C, domain 1"/>
    <property type="match status" value="1"/>
</dbReference>
<dbReference type="GO" id="GO:0004131">
    <property type="term" value="F:cytosine deaminase activity"/>
    <property type="evidence" value="ECO:0007669"/>
    <property type="project" value="TreeGrafter"/>
</dbReference>
<gene>
    <name evidence="2" type="primary">codAch2</name>
    <name evidence="2" type="ORF">POI8812_00568</name>
</gene>
<dbReference type="CDD" id="cd01293">
    <property type="entry name" value="Bact_CD"/>
    <property type="match status" value="1"/>
</dbReference>
<name>A0A2R8A8A9_9RHOB</name>
<keyword evidence="3" id="KW-1185">Reference proteome</keyword>
<dbReference type="GO" id="GO:0035888">
    <property type="term" value="F:isoguanine deaminase activity"/>
    <property type="evidence" value="ECO:0007669"/>
    <property type="project" value="TreeGrafter"/>
</dbReference>
<dbReference type="EMBL" id="OMKW01000001">
    <property type="protein sequence ID" value="SPF28270.1"/>
    <property type="molecule type" value="Genomic_DNA"/>
</dbReference>
<sequence>MTFPTAKELPTDGPYTLANLRVPAALIGKPGDLADLNITVEGEHIVARPGAVTFDMKGAIVLPAFADIHTHLDKGHILPRASNPHGTLSGAMRATAQDRDNWTHIDLWRRMNFALESAFVHGTRAIRTHLDSRPEHASRVWPLFLELREEWADRITLQAATLLPLEATDPTGPFRLTADMVAHAGGVLGALALPSPELPEQLDAFLSLARQHDLAVDFHADETDNPQSDCLRHIAEAVLRTGFEGAVTVGHCCSLATQSEEVAQATLERVAEAGIGVVCLPLANAYLQDHMPGRTPRWRGITLVHEMQAMGIPVAFASDNTRDPFNPHGDLDMVEIMRASARLAHLDLGDGEWPLSFTTLPTEMASFEPTGFLPGQKADFILFSARDWSEFLSRPQSDRLVIRAGRPVAEGLPDYSALDDLMDVAD</sequence>
<dbReference type="AlphaFoldDB" id="A0A2R8A8A9"/>
<keyword evidence="2" id="KW-0378">Hydrolase</keyword>
<dbReference type="InterPro" id="IPR011059">
    <property type="entry name" value="Metal-dep_hydrolase_composite"/>
</dbReference>
<dbReference type="InterPro" id="IPR032466">
    <property type="entry name" value="Metal_Hydrolase"/>
</dbReference>
<dbReference type="GO" id="GO:0050228">
    <property type="term" value="F:pterin deaminase activity"/>
    <property type="evidence" value="ECO:0007669"/>
    <property type="project" value="UniProtKB-EC"/>
</dbReference>
<dbReference type="PANTHER" id="PTHR32027:SF0">
    <property type="entry name" value="CYTOSINE DEAMINASE"/>
    <property type="match status" value="1"/>
</dbReference>
<organism evidence="2 3">
    <name type="scientific">Pontivivens insulae</name>
    <dbReference type="NCBI Taxonomy" id="1639689"/>
    <lineage>
        <taxon>Bacteria</taxon>
        <taxon>Pseudomonadati</taxon>
        <taxon>Pseudomonadota</taxon>
        <taxon>Alphaproteobacteria</taxon>
        <taxon>Rhodobacterales</taxon>
        <taxon>Paracoccaceae</taxon>
        <taxon>Pontivivens</taxon>
    </lineage>
</organism>
<proteinExistence type="predicted"/>
<dbReference type="Gene3D" id="3.20.20.140">
    <property type="entry name" value="Metal-dependent hydrolases"/>
    <property type="match status" value="1"/>
</dbReference>
<evidence type="ECO:0000313" key="2">
    <source>
        <dbReference type="EMBL" id="SPF28270.1"/>
    </source>
</evidence>
<dbReference type="Pfam" id="PF07969">
    <property type="entry name" value="Amidohydro_3"/>
    <property type="match status" value="1"/>
</dbReference>
<dbReference type="Proteomes" id="UP000244932">
    <property type="component" value="Unassembled WGS sequence"/>
</dbReference>
<accession>A0A2R8A8A9</accession>
<dbReference type="InterPro" id="IPR052349">
    <property type="entry name" value="Metallo-hydrolase_Enzymes"/>
</dbReference>
<reference evidence="2 3" key="1">
    <citation type="submission" date="2018-03" db="EMBL/GenBank/DDBJ databases">
        <authorList>
            <person name="Keele B.F."/>
        </authorList>
    </citation>
    <scope>NUCLEOTIDE SEQUENCE [LARGE SCALE GENOMIC DNA]</scope>
    <source>
        <strain evidence="2 3">CeCT 8812</strain>
    </source>
</reference>
<feature type="domain" description="Amidohydrolase 3" evidence="1">
    <location>
        <begin position="200"/>
        <end position="408"/>
    </location>
</feature>
<evidence type="ECO:0000313" key="3">
    <source>
        <dbReference type="Proteomes" id="UP000244932"/>
    </source>
</evidence>
<dbReference type="RefSeq" id="WP_108780990.1">
    <property type="nucleotide sequence ID" value="NZ_OMKW01000001.1"/>
</dbReference>
<dbReference type="OrthoDB" id="9775759at2"/>
<dbReference type="InterPro" id="IPR013108">
    <property type="entry name" value="Amidohydro_3"/>
</dbReference>
<evidence type="ECO:0000259" key="1">
    <source>
        <dbReference type="Pfam" id="PF07969"/>
    </source>
</evidence>
<dbReference type="EC" id="3.5.4.11" evidence="2"/>
<protein>
    <submittedName>
        <fullName evidence="2">Pterin deaminase</fullName>
        <ecNumber evidence="2">3.5.4.11</ecNumber>
    </submittedName>
</protein>
<dbReference type="SUPFAM" id="SSF51556">
    <property type="entry name" value="Metallo-dependent hydrolases"/>
    <property type="match status" value="1"/>
</dbReference>
<dbReference type="PANTHER" id="PTHR32027">
    <property type="entry name" value="CYTOSINE DEAMINASE"/>
    <property type="match status" value="1"/>
</dbReference>
<dbReference type="NCBIfam" id="NF005759">
    <property type="entry name" value="PRK07583.1"/>
    <property type="match status" value="1"/>
</dbReference>
<dbReference type="GO" id="GO:0006209">
    <property type="term" value="P:cytosine catabolic process"/>
    <property type="evidence" value="ECO:0007669"/>
    <property type="project" value="TreeGrafter"/>
</dbReference>